<dbReference type="GO" id="GO:0019262">
    <property type="term" value="P:N-acetylneuraminate catabolic process"/>
    <property type="evidence" value="ECO:0007669"/>
    <property type="project" value="TreeGrafter"/>
</dbReference>
<dbReference type="SMART" id="SM01130">
    <property type="entry name" value="DHDPS"/>
    <property type="match status" value="1"/>
</dbReference>
<keyword evidence="3" id="KW-1185">Reference proteome</keyword>
<dbReference type="SUPFAM" id="SSF51569">
    <property type="entry name" value="Aldolase"/>
    <property type="match status" value="1"/>
</dbReference>
<organism evidence="2 3">
    <name type="scientific">Pseudomonas eucalypticola</name>
    <dbReference type="NCBI Taxonomy" id="2599595"/>
    <lineage>
        <taxon>Bacteria</taxon>
        <taxon>Pseudomonadati</taxon>
        <taxon>Pseudomonadota</taxon>
        <taxon>Gammaproteobacteria</taxon>
        <taxon>Pseudomonadales</taxon>
        <taxon>Pseudomonadaceae</taxon>
        <taxon>Pseudomonas</taxon>
    </lineage>
</organism>
<evidence type="ECO:0000313" key="3">
    <source>
        <dbReference type="Proteomes" id="UP000509568"/>
    </source>
</evidence>
<dbReference type="CDD" id="cd00408">
    <property type="entry name" value="DHDPS-like"/>
    <property type="match status" value="1"/>
</dbReference>
<dbReference type="PANTHER" id="PTHR42849">
    <property type="entry name" value="N-ACETYLNEURAMINATE LYASE"/>
    <property type="match status" value="1"/>
</dbReference>
<proteinExistence type="predicted"/>
<protein>
    <submittedName>
        <fullName evidence="2">Dihydrodipicolinate synthase family protein</fullName>
    </submittedName>
</protein>
<dbReference type="EMBL" id="CP056030">
    <property type="protein sequence ID" value="QKZ04541.1"/>
    <property type="molecule type" value="Genomic_DNA"/>
</dbReference>
<gene>
    <name evidence="2" type="ORF">HWQ56_12420</name>
</gene>
<dbReference type="Pfam" id="PF00701">
    <property type="entry name" value="DHDPS"/>
    <property type="match status" value="1"/>
</dbReference>
<dbReference type="GO" id="GO:0005829">
    <property type="term" value="C:cytosol"/>
    <property type="evidence" value="ECO:0007669"/>
    <property type="project" value="TreeGrafter"/>
</dbReference>
<accession>A0A7D5D8T9</accession>
<name>A0A7D5D8T9_9PSED</name>
<dbReference type="KEGG" id="pez:HWQ56_12420"/>
<sequence>MSEGKLFVPLVTPLDDAQGICVASVRRLLHSCAPFVDGYIPCLTSGEGWRLSDAQWQAMLGATLDLAGGKTVIAGIEAATTEQVVARAWLAERMGAHAVMFTSPFAPGLTQPQIIKHYRAVHAATSLPLMIYNESALSGNEKTLPTLLAIAALGRVTAIKDSPSVPRTAADIQALRSAGLAYLIGWEAQLAGALGSDGNVVSLANLEPGVCRLATVADQPRVAQWVARLDERFNLGADDWYAWVKRELKARGVLASDYLVKEDERP</sequence>
<dbReference type="PANTHER" id="PTHR42849:SF1">
    <property type="entry name" value="N-ACETYLNEURAMINATE LYASE"/>
    <property type="match status" value="1"/>
</dbReference>
<dbReference type="InterPro" id="IPR013785">
    <property type="entry name" value="Aldolase_TIM"/>
</dbReference>
<reference evidence="2 3" key="1">
    <citation type="submission" date="2020-06" db="EMBL/GenBank/DDBJ databases">
        <title>Pseudomonas eucalypticola sp. nov., an endophyte of Eucalyptus dunnii leaves with biocontrol ability of eucalyptus leaf blight.</title>
        <authorList>
            <person name="Liu Y."/>
            <person name="Song Z."/>
            <person name="Zeng H."/>
            <person name="Lu M."/>
            <person name="Wang X."/>
            <person name="Lian X."/>
            <person name="Zhang Q."/>
        </authorList>
    </citation>
    <scope>NUCLEOTIDE SEQUENCE [LARGE SCALE GENOMIC DNA]</scope>
    <source>
        <strain evidence="2 3">NP-1</strain>
    </source>
</reference>
<dbReference type="RefSeq" id="WP_176570668.1">
    <property type="nucleotide sequence ID" value="NZ_CP056030.1"/>
</dbReference>
<dbReference type="InterPro" id="IPR002220">
    <property type="entry name" value="DapA-like"/>
</dbReference>
<evidence type="ECO:0000313" key="2">
    <source>
        <dbReference type="EMBL" id="QKZ04541.1"/>
    </source>
</evidence>
<keyword evidence="1" id="KW-0456">Lyase</keyword>
<dbReference type="AlphaFoldDB" id="A0A7D5D8T9"/>
<dbReference type="Gene3D" id="3.20.20.70">
    <property type="entry name" value="Aldolase class I"/>
    <property type="match status" value="1"/>
</dbReference>
<dbReference type="GO" id="GO:0008747">
    <property type="term" value="F:N-acetylneuraminate lyase activity"/>
    <property type="evidence" value="ECO:0007669"/>
    <property type="project" value="TreeGrafter"/>
</dbReference>
<evidence type="ECO:0000256" key="1">
    <source>
        <dbReference type="ARBA" id="ARBA00023239"/>
    </source>
</evidence>
<dbReference type="Proteomes" id="UP000509568">
    <property type="component" value="Chromosome"/>
</dbReference>